<evidence type="ECO:0008006" key="3">
    <source>
        <dbReference type="Google" id="ProtNLM"/>
    </source>
</evidence>
<dbReference type="AlphaFoldDB" id="A0A3S9T1F3"/>
<dbReference type="Proteomes" id="UP000267250">
    <property type="component" value="Chromosome"/>
</dbReference>
<proteinExistence type="predicted"/>
<dbReference type="KEGG" id="aft:BBF96_13755"/>
<gene>
    <name evidence="1" type="ORF">BBF96_13755</name>
</gene>
<sequence length="59" mass="6658">MKHNETIQAIQEYFNGLSDNVFPDELKPYATVVLSGSTGWGIEEGFDKLADWDLHIFIG</sequence>
<evidence type="ECO:0000313" key="2">
    <source>
        <dbReference type="Proteomes" id="UP000267250"/>
    </source>
</evidence>
<accession>A0A3S9T1F3</accession>
<organism evidence="1 2">
    <name type="scientific">Anoxybacter fermentans</name>
    <dbReference type="NCBI Taxonomy" id="1323375"/>
    <lineage>
        <taxon>Bacteria</taxon>
        <taxon>Bacillati</taxon>
        <taxon>Bacillota</taxon>
        <taxon>Clostridia</taxon>
        <taxon>Halanaerobiales</taxon>
        <taxon>Anoxybacter</taxon>
    </lineage>
</organism>
<protein>
    <recommendedName>
        <fullName evidence="3">Polymerase nucleotidyl transferase domain-containing protein</fullName>
    </recommendedName>
</protein>
<dbReference type="RefSeq" id="WP_127017713.1">
    <property type="nucleotide sequence ID" value="NZ_CP016379.1"/>
</dbReference>
<reference evidence="1 2" key="1">
    <citation type="submission" date="2016-07" db="EMBL/GenBank/DDBJ databases">
        <title>Genome and transcriptome analysis of iron-reducing fermentative bacteria Anoxybacter fermentans.</title>
        <authorList>
            <person name="Zeng X."/>
            <person name="Shao Z."/>
        </authorList>
    </citation>
    <scope>NUCLEOTIDE SEQUENCE [LARGE SCALE GENOMIC DNA]</scope>
    <source>
        <strain evidence="1 2">DY22613</strain>
    </source>
</reference>
<dbReference type="EMBL" id="CP016379">
    <property type="protein sequence ID" value="AZR74359.1"/>
    <property type="molecule type" value="Genomic_DNA"/>
</dbReference>
<keyword evidence="2" id="KW-1185">Reference proteome</keyword>
<name>A0A3S9T1F3_9FIRM</name>
<dbReference type="OrthoDB" id="2638547at2"/>
<evidence type="ECO:0000313" key="1">
    <source>
        <dbReference type="EMBL" id="AZR74359.1"/>
    </source>
</evidence>